<dbReference type="InterPro" id="IPR000731">
    <property type="entry name" value="SSD"/>
</dbReference>
<dbReference type="Proteomes" id="UP000182114">
    <property type="component" value="Unassembled WGS sequence"/>
</dbReference>
<feature type="transmembrane region" description="Helical" evidence="6">
    <location>
        <begin position="718"/>
        <end position="742"/>
    </location>
</feature>
<feature type="transmembrane region" description="Helical" evidence="6">
    <location>
        <begin position="233"/>
        <end position="253"/>
    </location>
</feature>
<gene>
    <name evidence="8" type="ORF">SAMN04487992_11824</name>
</gene>
<dbReference type="PANTHER" id="PTHR33406:SF12">
    <property type="entry name" value="BLR2997 PROTEIN"/>
    <property type="match status" value="1"/>
</dbReference>
<sequence length="746" mass="83389">MLKILSFKKIILGVFILLSIGSGFLLPNLKFSFDFSQFFPTGDDDLLFYEEFIKDFSTDDNFLLVAVENEGGIFDKEFLENFDKFTLAAKALPHVTEANSLTNLSYPLKTSFGYTKLPVLHIDDETQYTADWEKIQEDNFFIGSFIDENAHSLVVFLETKDNLDYQQSVALLDATRTLLSEHNFSSNHLMGRTSFYEALVQMQKRELTVTSIVSLILVLIVLYIIYKRTAIVFITLISIFVALLIFLGTLSLLGKELSALAAFYPILMLIVGTSDVIHILDNFLEKIKVGVARQTAIVQSLKEVGLSTLLTSVTTAIGFLSLLFSKLVGIRDFGVNSAIGVLIAYITVVFFTSSLVLIFKNSTLLPKKSKSTFWQKHLLKMNAFTIAQPKSIVSVSIIFTVVCVYGLSLVNTNYTFKTSLPNNSKIAEDFAFFQNEYSGFRTIELAVQTKQGYKITDFAVAQEIEKVNQLLQETENVDNIRSVNSIFKALNKANHLNKTAYFVLPDTQDEFDIYKKDASRYARQQLDKFTDSSKTKARIIANVLDIGTDSLVKTYDKIDAFVATHIDTSIVNFRVTGKGMLMDKNASYIQASLFQGLLMGLLLVGIIMAFLFKNIKLVIISLIPNMVPLLFAGALLGFLNIPLDAPVSIVFAIVFGIAVDDTIHFLGKYKIAISKGLTKERALETTFLETGRALIITTLLLFFGFMTLLFSIHNPSLIIGLLISATLFTALLLDLLLLPVLIRKFM</sequence>
<feature type="transmembrane region" description="Helical" evidence="6">
    <location>
        <begin position="645"/>
        <end position="666"/>
    </location>
</feature>
<evidence type="ECO:0000256" key="3">
    <source>
        <dbReference type="ARBA" id="ARBA00022692"/>
    </source>
</evidence>
<feature type="transmembrane region" description="Helical" evidence="6">
    <location>
        <begin position="337"/>
        <end position="359"/>
    </location>
</feature>
<dbReference type="InterPro" id="IPR050545">
    <property type="entry name" value="Mycobact_MmpL"/>
</dbReference>
<reference evidence="9" key="1">
    <citation type="submission" date="2016-10" db="EMBL/GenBank/DDBJ databases">
        <authorList>
            <person name="Varghese N."/>
            <person name="Submissions S."/>
        </authorList>
    </citation>
    <scope>NUCLEOTIDE SEQUENCE [LARGE SCALE GENOMIC DNA]</scope>
    <source>
        <strain evidence="9">DSM 24729</strain>
    </source>
</reference>
<dbReference type="AlphaFoldDB" id="A0A1G7LHH9"/>
<accession>A0A1G7LHH9</accession>
<dbReference type="Pfam" id="PF03176">
    <property type="entry name" value="MMPL"/>
    <property type="match status" value="2"/>
</dbReference>
<evidence type="ECO:0000256" key="5">
    <source>
        <dbReference type="ARBA" id="ARBA00023136"/>
    </source>
</evidence>
<feature type="domain" description="SSD" evidence="7">
    <location>
        <begin position="228"/>
        <end position="358"/>
    </location>
</feature>
<evidence type="ECO:0000256" key="1">
    <source>
        <dbReference type="ARBA" id="ARBA00004651"/>
    </source>
</evidence>
<feature type="transmembrane region" description="Helical" evidence="6">
    <location>
        <begin position="391"/>
        <end position="410"/>
    </location>
</feature>
<protein>
    <recommendedName>
        <fullName evidence="7">SSD domain-containing protein</fullName>
    </recommendedName>
</protein>
<evidence type="ECO:0000256" key="2">
    <source>
        <dbReference type="ARBA" id="ARBA00022475"/>
    </source>
</evidence>
<proteinExistence type="predicted"/>
<comment type="subcellular location">
    <subcellularLocation>
        <location evidence="1">Cell membrane</location>
        <topology evidence="1">Multi-pass membrane protein</topology>
    </subcellularLocation>
</comment>
<evidence type="ECO:0000256" key="4">
    <source>
        <dbReference type="ARBA" id="ARBA00022989"/>
    </source>
</evidence>
<evidence type="ECO:0000313" key="8">
    <source>
        <dbReference type="EMBL" id="SDF48987.1"/>
    </source>
</evidence>
<feature type="transmembrane region" description="Helical" evidence="6">
    <location>
        <begin position="304"/>
        <end position="325"/>
    </location>
</feature>
<dbReference type="EMBL" id="FNBD01000018">
    <property type="protein sequence ID" value="SDF48987.1"/>
    <property type="molecule type" value="Genomic_DNA"/>
</dbReference>
<evidence type="ECO:0000313" key="9">
    <source>
        <dbReference type="Proteomes" id="UP000182114"/>
    </source>
</evidence>
<keyword evidence="9" id="KW-1185">Reference proteome</keyword>
<evidence type="ECO:0000259" key="7">
    <source>
        <dbReference type="PROSITE" id="PS50156"/>
    </source>
</evidence>
<keyword evidence="2" id="KW-1003">Cell membrane</keyword>
<dbReference type="SUPFAM" id="SSF82866">
    <property type="entry name" value="Multidrug efflux transporter AcrB transmembrane domain"/>
    <property type="match status" value="2"/>
</dbReference>
<keyword evidence="4 6" id="KW-1133">Transmembrane helix</keyword>
<feature type="transmembrane region" description="Helical" evidence="6">
    <location>
        <begin position="619"/>
        <end position="639"/>
    </location>
</feature>
<feature type="transmembrane region" description="Helical" evidence="6">
    <location>
        <begin position="593"/>
        <end position="612"/>
    </location>
</feature>
<name>A0A1G7LHH9_9FLAO</name>
<keyword evidence="3 6" id="KW-0812">Transmembrane</keyword>
<dbReference type="eggNOG" id="COG1033">
    <property type="taxonomic scope" value="Bacteria"/>
</dbReference>
<feature type="transmembrane region" description="Helical" evidence="6">
    <location>
        <begin position="687"/>
        <end position="712"/>
    </location>
</feature>
<dbReference type="PANTHER" id="PTHR33406">
    <property type="entry name" value="MEMBRANE PROTEIN MJ1562-RELATED"/>
    <property type="match status" value="1"/>
</dbReference>
<keyword evidence="5 6" id="KW-0472">Membrane</keyword>
<feature type="transmembrane region" description="Helical" evidence="6">
    <location>
        <begin position="259"/>
        <end position="284"/>
    </location>
</feature>
<dbReference type="Gene3D" id="1.20.1640.10">
    <property type="entry name" value="Multidrug efflux transporter AcrB transmembrane domain"/>
    <property type="match status" value="2"/>
</dbReference>
<evidence type="ECO:0000256" key="6">
    <source>
        <dbReference type="SAM" id="Phobius"/>
    </source>
</evidence>
<feature type="transmembrane region" description="Helical" evidence="6">
    <location>
        <begin position="207"/>
        <end position="226"/>
    </location>
</feature>
<organism evidence="8 9">
    <name type="scientific">Cellulophaga baltica</name>
    <dbReference type="NCBI Taxonomy" id="76594"/>
    <lineage>
        <taxon>Bacteria</taxon>
        <taxon>Pseudomonadati</taxon>
        <taxon>Bacteroidota</taxon>
        <taxon>Flavobacteriia</taxon>
        <taxon>Flavobacteriales</taxon>
        <taxon>Flavobacteriaceae</taxon>
        <taxon>Cellulophaga</taxon>
    </lineage>
</organism>
<dbReference type="InterPro" id="IPR004869">
    <property type="entry name" value="MMPL_dom"/>
</dbReference>
<dbReference type="PROSITE" id="PS50156">
    <property type="entry name" value="SSD"/>
    <property type="match status" value="1"/>
</dbReference>
<dbReference type="RefSeq" id="WP_083332306.1">
    <property type="nucleotide sequence ID" value="NZ_FNBD01000018.1"/>
</dbReference>
<dbReference type="GO" id="GO:0005886">
    <property type="term" value="C:plasma membrane"/>
    <property type="evidence" value="ECO:0007669"/>
    <property type="project" value="UniProtKB-SubCell"/>
</dbReference>